<dbReference type="OrthoDB" id="193997at2"/>
<gene>
    <name evidence="1" type="ORF">HLI_03930</name>
</gene>
<organism evidence="1 2">
    <name type="scientific">Halobacillus litoralis</name>
    <dbReference type="NCBI Taxonomy" id="45668"/>
    <lineage>
        <taxon>Bacteria</taxon>
        <taxon>Bacillati</taxon>
        <taxon>Bacillota</taxon>
        <taxon>Bacilli</taxon>
        <taxon>Bacillales</taxon>
        <taxon>Bacillaceae</taxon>
        <taxon>Halobacillus</taxon>
    </lineage>
</organism>
<dbReference type="RefSeq" id="WP_128523191.1">
    <property type="nucleotide sequence ID" value="NZ_CP026118.1"/>
</dbReference>
<dbReference type="KEGG" id="hli:HLI_03930"/>
<sequence length="185" mass="21557">MKLVLLFGPQAVGKMTVGQELEKATELKLFHNHMSIEFLQPYFGFTPEMWDLSNLLRKEFFEAYSKTDNYGLIFTFVWAFNQKEDWNLVEAVVDTFESNGGEVYFVELEADLVERLKRNKTPNRLDHKPSKRNIEQSEQRLVASLDSLRLTSNEGEVVRDNYIKINNNQLKANDVALKVKSEFKL</sequence>
<evidence type="ECO:0000313" key="2">
    <source>
        <dbReference type="Proteomes" id="UP000287756"/>
    </source>
</evidence>
<reference evidence="1 2" key="1">
    <citation type="submission" date="2018-01" db="EMBL/GenBank/DDBJ databases">
        <title>The whole genome sequencing and assembly of Halobacillus litoralis ERB031 strain.</title>
        <authorList>
            <person name="Lee S.-J."/>
            <person name="Park M.-K."/>
            <person name="Kim J.-Y."/>
            <person name="Lee Y.-J."/>
            <person name="Yi H."/>
            <person name="Bahn Y.-S."/>
            <person name="Kim J.F."/>
            <person name="Lee D.-W."/>
        </authorList>
    </citation>
    <scope>NUCLEOTIDE SEQUENCE [LARGE SCALE GENOMIC DNA]</scope>
    <source>
        <strain evidence="1 2">ERB 031</strain>
    </source>
</reference>
<keyword evidence="1" id="KW-0808">Transferase</keyword>
<dbReference type="GO" id="GO:0016301">
    <property type="term" value="F:kinase activity"/>
    <property type="evidence" value="ECO:0007669"/>
    <property type="project" value="UniProtKB-KW"/>
</dbReference>
<evidence type="ECO:0000313" key="1">
    <source>
        <dbReference type="EMBL" id="QAS51428.1"/>
    </source>
</evidence>
<dbReference type="AlphaFoldDB" id="A0A410M9T1"/>
<dbReference type="EMBL" id="CP026118">
    <property type="protein sequence ID" value="QAS51428.1"/>
    <property type="molecule type" value="Genomic_DNA"/>
</dbReference>
<name>A0A410M9T1_9BACI</name>
<protein>
    <submittedName>
        <fullName evidence="1">Shikimate kinase</fullName>
    </submittedName>
</protein>
<dbReference type="InterPro" id="IPR027417">
    <property type="entry name" value="P-loop_NTPase"/>
</dbReference>
<proteinExistence type="predicted"/>
<dbReference type="Gene3D" id="3.40.50.300">
    <property type="entry name" value="P-loop containing nucleotide triphosphate hydrolases"/>
    <property type="match status" value="1"/>
</dbReference>
<dbReference type="Proteomes" id="UP000287756">
    <property type="component" value="Chromosome"/>
</dbReference>
<dbReference type="SUPFAM" id="SSF52540">
    <property type="entry name" value="P-loop containing nucleoside triphosphate hydrolases"/>
    <property type="match status" value="1"/>
</dbReference>
<accession>A0A410M9T1</accession>
<keyword evidence="1" id="KW-0418">Kinase</keyword>